<feature type="domain" description="EamA" evidence="6">
    <location>
        <begin position="152"/>
        <end position="285"/>
    </location>
</feature>
<keyword evidence="4 5" id="KW-0472">Membrane</keyword>
<feature type="transmembrane region" description="Helical" evidence="5">
    <location>
        <begin position="246"/>
        <end position="265"/>
    </location>
</feature>
<feature type="transmembrane region" description="Helical" evidence="5">
    <location>
        <begin position="150"/>
        <end position="170"/>
    </location>
</feature>
<dbReference type="EMBL" id="VLTJ01000029">
    <property type="protein sequence ID" value="TSH93104.1"/>
    <property type="molecule type" value="Genomic_DNA"/>
</dbReference>
<dbReference type="InterPro" id="IPR050638">
    <property type="entry name" value="AA-Vitamin_Transporters"/>
</dbReference>
<evidence type="ECO:0000313" key="8">
    <source>
        <dbReference type="Proteomes" id="UP000318405"/>
    </source>
</evidence>
<organism evidence="7 8">
    <name type="scientific">Verticiella sediminum</name>
    <dbReference type="NCBI Taxonomy" id="1247510"/>
    <lineage>
        <taxon>Bacteria</taxon>
        <taxon>Pseudomonadati</taxon>
        <taxon>Pseudomonadota</taxon>
        <taxon>Betaproteobacteria</taxon>
        <taxon>Burkholderiales</taxon>
        <taxon>Alcaligenaceae</taxon>
        <taxon>Verticiella</taxon>
    </lineage>
</organism>
<name>A0A556AJM2_9BURK</name>
<dbReference type="GO" id="GO:0016020">
    <property type="term" value="C:membrane"/>
    <property type="evidence" value="ECO:0007669"/>
    <property type="project" value="UniProtKB-SubCell"/>
</dbReference>
<comment type="subcellular location">
    <subcellularLocation>
        <location evidence="1">Membrane</location>
        <topology evidence="1">Multi-pass membrane protein</topology>
    </subcellularLocation>
</comment>
<dbReference type="SUPFAM" id="SSF103481">
    <property type="entry name" value="Multidrug resistance efflux transporter EmrE"/>
    <property type="match status" value="2"/>
</dbReference>
<dbReference type="OrthoDB" id="9810556at2"/>
<feature type="transmembrane region" description="Helical" evidence="5">
    <location>
        <begin position="124"/>
        <end position="144"/>
    </location>
</feature>
<evidence type="ECO:0000256" key="3">
    <source>
        <dbReference type="ARBA" id="ARBA00022989"/>
    </source>
</evidence>
<feature type="transmembrane region" description="Helical" evidence="5">
    <location>
        <begin position="214"/>
        <end position="234"/>
    </location>
</feature>
<dbReference type="Pfam" id="PF00892">
    <property type="entry name" value="EamA"/>
    <property type="match status" value="2"/>
</dbReference>
<evidence type="ECO:0000313" key="7">
    <source>
        <dbReference type="EMBL" id="TSH93104.1"/>
    </source>
</evidence>
<protein>
    <submittedName>
        <fullName evidence="7">EamA family transporter</fullName>
    </submittedName>
</protein>
<evidence type="ECO:0000256" key="2">
    <source>
        <dbReference type="ARBA" id="ARBA00022692"/>
    </source>
</evidence>
<dbReference type="Proteomes" id="UP000318405">
    <property type="component" value="Unassembled WGS sequence"/>
</dbReference>
<feature type="domain" description="EamA" evidence="6">
    <location>
        <begin position="8"/>
        <end position="138"/>
    </location>
</feature>
<feature type="transmembrane region" description="Helical" evidence="5">
    <location>
        <begin position="271"/>
        <end position="287"/>
    </location>
</feature>
<keyword evidence="8" id="KW-1185">Reference proteome</keyword>
<comment type="caution">
    <text evidence="7">The sequence shown here is derived from an EMBL/GenBank/DDBJ whole genome shotgun (WGS) entry which is preliminary data.</text>
</comment>
<keyword evidence="3 5" id="KW-1133">Transmembrane helix</keyword>
<feature type="transmembrane region" description="Helical" evidence="5">
    <location>
        <begin position="67"/>
        <end position="86"/>
    </location>
</feature>
<keyword evidence="2 5" id="KW-0812">Transmembrane</keyword>
<dbReference type="InterPro" id="IPR037185">
    <property type="entry name" value="EmrE-like"/>
</dbReference>
<feature type="transmembrane region" description="Helical" evidence="5">
    <location>
        <begin position="92"/>
        <end position="112"/>
    </location>
</feature>
<evidence type="ECO:0000256" key="1">
    <source>
        <dbReference type="ARBA" id="ARBA00004141"/>
    </source>
</evidence>
<evidence type="ECO:0000256" key="5">
    <source>
        <dbReference type="SAM" id="Phobius"/>
    </source>
</evidence>
<feature type="transmembrane region" description="Helical" evidence="5">
    <location>
        <begin position="36"/>
        <end position="55"/>
    </location>
</feature>
<dbReference type="PANTHER" id="PTHR32322:SF9">
    <property type="entry name" value="AMINO-ACID METABOLITE EFFLUX PUMP-RELATED"/>
    <property type="match status" value="1"/>
</dbReference>
<evidence type="ECO:0000256" key="4">
    <source>
        <dbReference type="ARBA" id="ARBA00023136"/>
    </source>
</evidence>
<reference evidence="7 8" key="1">
    <citation type="submission" date="2019-07" db="EMBL/GenBank/DDBJ databases">
        <title>Qingshengfaniella alkalisoli gen. nov., sp. nov., isolated from saline soil.</title>
        <authorList>
            <person name="Xu L."/>
            <person name="Huang X.-X."/>
            <person name="Sun J.-Q."/>
        </authorList>
    </citation>
    <scope>NUCLEOTIDE SEQUENCE [LARGE SCALE GENOMIC DNA]</scope>
    <source>
        <strain evidence="7 8">DSM 27279</strain>
    </source>
</reference>
<dbReference type="AlphaFoldDB" id="A0A556AJM2"/>
<feature type="transmembrane region" description="Helical" evidence="5">
    <location>
        <begin position="182"/>
        <end position="202"/>
    </location>
</feature>
<dbReference type="PANTHER" id="PTHR32322">
    <property type="entry name" value="INNER MEMBRANE TRANSPORTER"/>
    <property type="match status" value="1"/>
</dbReference>
<dbReference type="InterPro" id="IPR000620">
    <property type="entry name" value="EamA_dom"/>
</dbReference>
<evidence type="ECO:0000259" key="6">
    <source>
        <dbReference type="Pfam" id="PF00892"/>
    </source>
</evidence>
<gene>
    <name evidence="7" type="ORF">FOZ76_15060</name>
</gene>
<proteinExistence type="predicted"/>
<sequence length="315" mass="32666">MSAKEWSLLCGLSLLWGASFFFTGVAVQELPPLTIVLLRVGLGALTLYAVLRASGGTLPGDARAWRDLAVLGVINSALPFTLIVWGQTQIPSGLASILNATTPLFGVLAAHLCTQDERITSNRLAGVVIGFAGVALMVGAGALRGGDAPVAGQLAILGAACSYAIAGVYARRLRRYGLAPMVAATGQIACATLILLPLALLVERPWQYAMPGAATWFAVAGSAVLSTALAYVIYFRLIATAGATNILLVTFLVPVSAILLGWLVLGERLEPRHFLGMALIAGGLAALDGRLLRRRRGAPLSVGGSGTDRGRPGSR</sequence>
<accession>A0A556AJM2</accession>